<name>A0A8S5S5F6_9CAUD</name>
<reference evidence="1" key="1">
    <citation type="journal article" date="2021" name="Proc. Natl. Acad. Sci. U.S.A.">
        <title>A Catalog of Tens of Thousands of Viruses from Human Metagenomes Reveals Hidden Associations with Chronic Diseases.</title>
        <authorList>
            <person name="Tisza M.J."/>
            <person name="Buck C.B."/>
        </authorList>
    </citation>
    <scope>NUCLEOTIDE SEQUENCE</scope>
    <source>
        <strain evidence="1">Ctaix4</strain>
    </source>
</reference>
<dbReference type="Pfam" id="PF09956">
    <property type="entry name" value="Phage_cement_2"/>
    <property type="match status" value="1"/>
</dbReference>
<proteinExistence type="predicted"/>
<sequence>MAAAKANYWQRGETIDFFNNTNAKIEANTVVLLGKRIGIAGTDIQAKEVGTLHITGVYKFPKAASQAVTAGDLVYWDNSANNITTTESSNTLAGFAVEAADADDATVTVKINA</sequence>
<evidence type="ECO:0000313" key="1">
    <source>
        <dbReference type="EMBL" id="DAF46158.1"/>
    </source>
</evidence>
<dbReference type="PIRSF" id="PIRSF030771">
    <property type="entry name" value="UCP030771"/>
    <property type="match status" value="1"/>
</dbReference>
<evidence type="ECO:0008006" key="2">
    <source>
        <dbReference type="Google" id="ProtNLM"/>
    </source>
</evidence>
<organism evidence="1">
    <name type="scientific">Caudovirales sp. ctaix4</name>
    <dbReference type="NCBI Taxonomy" id="2827635"/>
    <lineage>
        <taxon>Viruses</taxon>
        <taxon>Duplodnaviria</taxon>
        <taxon>Heunggongvirae</taxon>
        <taxon>Uroviricota</taxon>
        <taxon>Caudoviricetes</taxon>
    </lineage>
</organism>
<accession>A0A8S5S5F6</accession>
<dbReference type="InterPro" id="IPR011231">
    <property type="entry name" value="Phage_VT1-Sakai_H0018"/>
</dbReference>
<protein>
    <recommendedName>
        <fullName evidence="2">DUF2190 family protein</fullName>
    </recommendedName>
</protein>
<dbReference type="EMBL" id="BK032533">
    <property type="protein sequence ID" value="DAF46158.1"/>
    <property type="molecule type" value="Genomic_DNA"/>
</dbReference>